<evidence type="ECO:0000256" key="1">
    <source>
        <dbReference type="SAM" id="MobiDB-lite"/>
    </source>
</evidence>
<dbReference type="EMBL" id="BQNB010017719">
    <property type="protein sequence ID" value="GJT66495.1"/>
    <property type="molecule type" value="Genomic_DNA"/>
</dbReference>
<sequence length="274" mass="31968">MQEIKVCQRLPLSDNSKQQDTQPTVNIQPTIELITPTTNVNVEANNNDQAADAHIDENEFYNIFSTLEREEAESSSCNVDNSNMHTFYQRHQSEHRWTKDHPLEQVRGNPSKPVQTRRQLTIDPEMLIMEYLVKISKKARILELKRRHLKITVLTTYTPYPSMKIRQRTNHRILTKEDKTRIITELILKECMEKAQAESSLAKPNIDDVTNIELSKEFLMELQSNAYHGMFDEDVVDHIAKVLEMLDLIKTPYIDSHQLRMKVFPLLLADDARQ</sequence>
<accession>A0ABQ5FUE6</accession>
<comment type="caution">
    <text evidence="2">The sequence shown here is derived from an EMBL/GenBank/DDBJ whole genome shotgun (WGS) entry which is preliminary data.</text>
</comment>
<reference evidence="2" key="1">
    <citation type="journal article" date="2022" name="Int. J. Mol. Sci.">
        <title>Draft Genome of Tanacetum Coccineum: Genomic Comparison of Closely Related Tanacetum-Family Plants.</title>
        <authorList>
            <person name="Yamashiro T."/>
            <person name="Shiraishi A."/>
            <person name="Nakayama K."/>
            <person name="Satake H."/>
        </authorList>
    </citation>
    <scope>NUCLEOTIDE SEQUENCE</scope>
</reference>
<proteinExistence type="predicted"/>
<keyword evidence="3" id="KW-1185">Reference proteome</keyword>
<evidence type="ECO:0000313" key="2">
    <source>
        <dbReference type="EMBL" id="GJT66495.1"/>
    </source>
</evidence>
<protein>
    <submittedName>
        <fullName evidence="2">Uncharacterized protein</fullName>
    </submittedName>
</protein>
<feature type="region of interest" description="Disordered" evidence="1">
    <location>
        <begin position="1"/>
        <end position="23"/>
    </location>
</feature>
<organism evidence="2 3">
    <name type="scientific">Tanacetum coccineum</name>
    <dbReference type="NCBI Taxonomy" id="301880"/>
    <lineage>
        <taxon>Eukaryota</taxon>
        <taxon>Viridiplantae</taxon>
        <taxon>Streptophyta</taxon>
        <taxon>Embryophyta</taxon>
        <taxon>Tracheophyta</taxon>
        <taxon>Spermatophyta</taxon>
        <taxon>Magnoliopsida</taxon>
        <taxon>eudicotyledons</taxon>
        <taxon>Gunneridae</taxon>
        <taxon>Pentapetalae</taxon>
        <taxon>asterids</taxon>
        <taxon>campanulids</taxon>
        <taxon>Asterales</taxon>
        <taxon>Asteraceae</taxon>
        <taxon>Asteroideae</taxon>
        <taxon>Anthemideae</taxon>
        <taxon>Anthemidinae</taxon>
        <taxon>Tanacetum</taxon>
    </lineage>
</organism>
<evidence type="ECO:0000313" key="3">
    <source>
        <dbReference type="Proteomes" id="UP001151760"/>
    </source>
</evidence>
<dbReference type="Proteomes" id="UP001151760">
    <property type="component" value="Unassembled WGS sequence"/>
</dbReference>
<feature type="compositionally biased region" description="Polar residues" evidence="1">
    <location>
        <begin position="13"/>
        <end position="23"/>
    </location>
</feature>
<gene>
    <name evidence="2" type="ORF">Tco_1017975</name>
</gene>
<reference evidence="2" key="2">
    <citation type="submission" date="2022-01" db="EMBL/GenBank/DDBJ databases">
        <authorList>
            <person name="Yamashiro T."/>
            <person name="Shiraishi A."/>
            <person name="Satake H."/>
            <person name="Nakayama K."/>
        </authorList>
    </citation>
    <scope>NUCLEOTIDE SEQUENCE</scope>
</reference>
<name>A0ABQ5FUE6_9ASTR</name>